<evidence type="ECO:0000256" key="1">
    <source>
        <dbReference type="ARBA" id="ARBA00005525"/>
    </source>
</evidence>
<evidence type="ECO:0000259" key="4">
    <source>
        <dbReference type="Pfam" id="PF03807"/>
    </source>
</evidence>
<evidence type="ECO:0000256" key="2">
    <source>
        <dbReference type="ARBA" id="ARBA00022857"/>
    </source>
</evidence>
<dbReference type="PROSITE" id="PS00521">
    <property type="entry name" value="P5CR"/>
    <property type="match status" value="1"/>
</dbReference>
<dbReference type="GO" id="GO:0055129">
    <property type="term" value="P:L-proline biosynthetic process"/>
    <property type="evidence" value="ECO:0007669"/>
    <property type="project" value="TreeGrafter"/>
</dbReference>
<name>A0A382G4P0_9ZZZZ</name>
<protein>
    <recommendedName>
        <fullName evidence="7">Pyrroline-5-carboxylate reductase dimerisation domain-containing protein</fullName>
    </recommendedName>
</protein>
<dbReference type="Gene3D" id="1.10.3730.10">
    <property type="entry name" value="ProC C-terminal domain-like"/>
    <property type="match status" value="1"/>
</dbReference>
<dbReference type="SUPFAM" id="SSF51735">
    <property type="entry name" value="NAD(P)-binding Rossmann-fold domains"/>
    <property type="match status" value="1"/>
</dbReference>
<sequence>MGISFIKALLQNKISASKIFVLEKRISPELKKIKLRNKIIVKKEASKLPQRFRPDIVLLAVKPNQLDSAMDEDLVSIISNSLVISIIAGKKNRELKKITRNKNNTVRAMTNTPVSLGMGTSIVYFDKRIKRKYKNLTREFLALVGQVNEAKNESIIDTFTAIYGSGPAYIFLMIESLVRISSKAGLQNSQNMVIQTFLGSLLLLLSGKHDAKTLRKNVTSKGGTTQAALSILNSSNGLHKLLSKAVEKAKKRSKELSKN</sequence>
<keyword evidence="3" id="KW-0560">Oxidoreductase</keyword>
<keyword evidence="2" id="KW-0521">NADP</keyword>
<dbReference type="GO" id="GO:0004735">
    <property type="term" value="F:pyrroline-5-carboxylate reductase activity"/>
    <property type="evidence" value="ECO:0007669"/>
    <property type="project" value="InterPro"/>
</dbReference>
<proteinExistence type="inferred from homology"/>
<comment type="similarity">
    <text evidence="1">Belongs to the pyrroline-5-carboxylate reductase family.</text>
</comment>
<dbReference type="InterPro" id="IPR029036">
    <property type="entry name" value="P5CR_dimer"/>
</dbReference>
<dbReference type="AlphaFoldDB" id="A0A382G4P0"/>
<dbReference type="SUPFAM" id="SSF48179">
    <property type="entry name" value="6-phosphogluconate dehydrogenase C-terminal domain-like"/>
    <property type="match status" value="1"/>
</dbReference>
<evidence type="ECO:0000259" key="5">
    <source>
        <dbReference type="Pfam" id="PF14748"/>
    </source>
</evidence>
<dbReference type="Pfam" id="PF14748">
    <property type="entry name" value="P5CR_dimer"/>
    <property type="match status" value="1"/>
</dbReference>
<dbReference type="InterPro" id="IPR008927">
    <property type="entry name" value="6-PGluconate_DH-like_C_sf"/>
</dbReference>
<evidence type="ECO:0000313" key="6">
    <source>
        <dbReference type="EMBL" id="SVB69574.1"/>
    </source>
</evidence>
<evidence type="ECO:0008006" key="7">
    <source>
        <dbReference type="Google" id="ProtNLM"/>
    </source>
</evidence>
<dbReference type="FunFam" id="1.10.3730.10:FF:000001">
    <property type="entry name" value="Pyrroline-5-carboxylate reductase"/>
    <property type="match status" value="1"/>
</dbReference>
<dbReference type="Gene3D" id="3.40.50.720">
    <property type="entry name" value="NAD(P)-binding Rossmann-like Domain"/>
    <property type="match status" value="1"/>
</dbReference>
<dbReference type="HAMAP" id="MF_01925">
    <property type="entry name" value="P5C_reductase"/>
    <property type="match status" value="1"/>
</dbReference>
<dbReference type="Pfam" id="PF03807">
    <property type="entry name" value="F420_oxidored"/>
    <property type="match status" value="1"/>
</dbReference>
<dbReference type="InterPro" id="IPR028939">
    <property type="entry name" value="P5C_Rdtase_cat_N"/>
</dbReference>
<feature type="domain" description="Pyrroline-5-carboxylate reductase catalytic N-terminal" evidence="4">
    <location>
        <begin position="1"/>
        <end position="89"/>
    </location>
</feature>
<dbReference type="PIRSF" id="PIRSF000193">
    <property type="entry name" value="Pyrrol-5-carb_rd"/>
    <property type="match status" value="1"/>
</dbReference>
<dbReference type="EMBL" id="UINC01053267">
    <property type="protein sequence ID" value="SVB69574.1"/>
    <property type="molecule type" value="Genomic_DNA"/>
</dbReference>
<evidence type="ECO:0000256" key="3">
    <source>
        <dbReference type="ARBA" id="ARBA00023002"/>
    </source>
</evidence>
<dbReference type="InterPro" id="IPR036291">
    <property type="entry name" value="NAD(P)-bd_dom_sf"/>
</dbReference>
<dbReference type="PANTHER" id="PTHR11645">
    <property type="entry name" value="PYRROLINE-5-CARBOXYLATE REDUCTASE"/>
    <property type="match status" value="1"/>
</dbReference>
<dbReference type="InterPro" id="IPR000304">
    <property type="entry name" value="Pyrroline-COOH_reductase"/>
</dbReference>
<dbReference type="PANTHER" id="PTHR11645:SF0">
    <property type="entry name" value="PYRROLINE-5-CARBOXYLATE REDUCTASE 3"/>
    <property type="match status" value="1"/>
</dbReference>
<accession>A0A382G4P0</accession>
<organism evidence="6">
    <name type="scientific">marine metagenome</name>
    <dbReference type="NCBI Taxonomy" id="408172"/>
    <lineage>
        <taxon>unclassified sequences</taxon>
        <taxon>metagenomes</taxon>
        <taxon>ecological metagenomes</taxon>
    </lineage>
</organism>
<gene>
    <name evidence="6" type="ORF">METZ01_LOCUS222428</name>
</gene>
<reference evidence="6" key="1">
    <citation type="submission" date="2018-05" db="EMBL/GenBank/DDBJ databases">
        <authorList>
            <person name="Lanie J.A."/>
            <person name="Ng W.-L."/>
            <person name="Kazmierczak K.M."/>
            <person name="Andrzejewski T.M."/>
            <person name="Davidsen T.M."/>
            <person name="Wayne K.J."/>
            <person name="Tettelin H."/>
            <person name="Glass J.I."/>
            <person name="Rusch D."/>
            <person name="Podicherti R."/>
            <person name="Tsui H.-C.T."/>
            <person name="Winkler M.E."/>
        </authorList>
    </citation>
    <scope>NUCLEOTIDE SEQUENCE</scope>
</reference>
<feature type="domain" description="Pyrroline-5-carboxylate reductase dimerisation" evidence="5">
    <location>
        <begin position="153"/>
        <end position="256"/>
    </location>
</feature>
<dbReference type="InterPro" id="IPR053790">
    <property type="entry name" value="P5CR-like_CS"/>
</dbReference>